<evidence type="ECO:0000256" key="1">
    <source>
        <dbReference type="SAM" id="MobiDB-lite"/>
    </source>
</evidence>
<name>A0A8X6QX98_NEPPI</name>
<evidence type="ECO:0000313" key="3">
    <source>
        <dbReference type="Proteomes" id="UP000887013"/>
    </source>
</evidence>
<dbReference type="Proteomes" id="UP000887013">
    <property type="component" value="Unassembled WGS sequence"/>
</dbReference>
<protein>
    <submittedName>
        <fullName evidence="2">Uncharacterized protein</fullName>
    </submittedName>
</protein>
<accession>A0A8X6QX98</accession>
<proteinExistence type="predicted"/>
<feature type="region of interest" description="Disordered" evidence="1">
    <location>
        <begin position="1"/>
        <end position="93"/>
    </location>
</feature>
<keyword evidence="3" id="KW-1185">Reference proteome</keyword>
<reference evidence="2" key="1">
    <citation type="submission" date="2020-08" db="EMBL/GenBank/DDBJ databases">
        <title>Multicomponent nature underlies the extraordinary mechanical properties of spider dragline silk.</title>
        <authorList>
            <person name="Kono N."/>
            <person name="Nakamura H."/>
            <person name="Mori M."/>
            <person name="Yoshida Y."/>
            <person name="Ohtoshi R."/>
            <person name="Malay A.D."/>
            <person name="Moran D.A.P."/>
            <person name="Tomita M."/>
            <person name="Numata K."/>
            <person name="Arakawa K."/>
        </authorList>
    </citation>
    <scope>NUCLEOTIDE SEQUENCE</scope>
</reference>
<organism evidence="2 3">
    <name type="scientific">Nephila pilipes</name>
    <name type="common">Giant wood spider</name>
    <name type="synonym">Nephila maculata</name>
    <dbReference type="NCBI Taxonomy" id="299642"/>
    <lineage>
        <taxon>Eukaryota</taxon>
        <taxon>Metazoa</taxon>
        <taxon>Ecdysozoa</taxon>
        <taxon>Arthropoda</taxon>
        <taxon>Chelicerata</taxon>
        <taxon>Arachnida</taxon>
        <taxon>Araneae</taxon>
        <taxon>Araneomorphae</taxon>
        <taxon>Entelegynae</taxon>
        <taxon>Araneoidea</taxon>
        <taxon>Nephilidae</taxon>
        <taxon>Nephila</taxon>
    </lineage>
</organism>
<dbReference type="EMBL" id="BMAW01085325">
    <property type="protein sequence ID" value="GFU42426.1"/>
    <property type="molecule type" value="Genomic_DNA"/>
</dbReference>
<sequence>MEAQVAPESEEPKGEKSCPTSQKPKVKEGDKRREKASQLIPKSGQQKAEEGRKENPSAGKGGKRVAVRRRNEVETTKESIANGISTPTGNGEE</sequence>
<dbReference type="AlphaFoldDB" id="A0A8X6QX98"/>
<feature type="compositionally biased region" description="Polar residues" evidence="1">
    <location>
        <begin position="78"/>
        <end position="93"/>
    </location>
</feature>
<feature type="compositionally biased region" description="Basic and acidic residues" evidence="1">
    <location>
        <begin position="25"/>
        <end position="36"/>
    </location>
</feature>
<evidence type="ECO:0000313" key="2">
    <source>
        <dbReference type="EMBL" id="GFU42426.1"/>
    </source>
</evidence>
<comment type="caution">
    <text evidence="2">The sequence shown here is derived from an EMBL/GenBank/DDBJ whole genome shotgun (WGS) entry which is preliminary data.</text>
</comment>
<gene>
    <name evidence="2" type="ORF">NPIL_34581</name>
</gene>